<dbReference type="EMBL" id="QXDC01000005">
    <property type="protein sequence ID" value="RIA36630.1"/>
    <property type="molecule type" value="Genomic_DNA"/>
</dbReference>
<dbReference type="AlphaFoldDB" id="A0A397NGL4"/>
<comment type="caution">
    <text evidence="1">The sequence shown here is derived from an EMBL/GenBank/DDBJ whole genome shotgun (WGS) entry which is preliminary data.</text>
</comment>
<dbReference type="OrthoDB" id="7340718at2"/>
<evidence type="ECO:0000313" key="1">
    <source>
        <dbReference type="EMBL" id="RIA36630.1"/>
    </source>
</evidence>
<reference evidence="1 2" key="1">
    <citation type="submission" date="2018-08" db="EMBL/GenBank/DDBJ databases">
        <title>Genomic Encyclopedia of Type Strains, Phase IV (KMG-IV): sequencing the most valuable type-strain genomes for metagenomic binning, comparative biology and taxonomic classification.</title>
        <authorList>
            <person name="Goeker M."/>
        </authorList>
    </citation>
    <scope>NUCLEOTIDE SEQUENCE [LARGE SCALE GENOMIC DNA]</scope>
    <source>
        <strain evidence="1 2">DSM 25527</strain>
    </source>
</reference>
<protein>
    <submittedName>
        <fullName evidence="1">Uncharacterized protein</fullName>
    </submittedName>
</protein>
<name>A0A397NGL4_9SPHN</name>
<accession>A0A397NGL4</accession>
<dbReference type="RefSeq" id="WP_119037353.1">
    <property type="nucleotide sequence ID" value="NZ_QXDC01000005.1"/>
</dbReference>
<organism evidence="1 2">
    <name type="scientific">Hephaestia caeni</name>
    <dbReference type="NCBI Taxonomy" id="645617"/>
    <lineage>
        <taxon>Bacteria</taxon>
        <taxon>Pseudomonadati</taxon>
        <taxon>Pseudomonadota</taxon>
        <taxon>Alphaproteobacteria</taxon>
        <taxon>Sphingomonadales</taxon>
        <taxon>Sphingomonadaceae</taxon>
        <taxon>Hephaestia</taxon>
    </lineage>
</organism>
<sequence length="304" mass="33194">MTALGALVTHELGVETPPAVATAARLLAEAAGGVAVLFYGSVLRTGDLSGVIDFYVLTERVGGGRVRRLANRWLWPEVSYHEIAVGGETIRAKVATMPLDIFARAAAGETLDTTIWARFVQPSALVWVRDDASATRVRAAVAAAAVTAAGFAAMLGPTEGAPRAFWKALFAETYRTEFRVEKKGREDQILTFDPKHFDALLPAAWEVAGIGFEAGDEGLKPRLAPDRARALKRAWKARRRMGKPLNFARLLKAAFTFDGAARYALWKIERHTGLAIALTPWRERHPILAAPGVLWRVWRTAGSR</sequence>
<dbReference type="Proteomes" id="UP000266568">
    <property type="component" value="Unassembled WGS sequence"/>
</dbReference>
<keyword evidence="2" id="KW-1185">Reference proteome</keyword>
<evidence type="ECO:0000313" key="2">
    <source>
        <dbReference type="Proteomes" id="UP000266568"/>
    </source>
</evidence>
<gene>
    <name evidence="1" type="ORF">DFR49_3914</name>
</gene>
<proteinExistence type="predicted"/>